<feature type="domain" description="2EXR" evidence="2">
    <location>
        <begin position="12"/>
        <end position="164"/>
    </location>
</feature>
<evidence type="ECO:0000313" key="3">
    <source>
        <dbReference type="EMBL" id="KAK8049827.1"/>
    </source>
</evidence>
<feature type="region of interest" description="Disordered" evidence="1">
    <location>
        <begin position="230"/>
        <end position="260"/>
    </location>
</feature>
<name>A0ABR1TTC0_9PEZI</name>
<comment type="caution">
    <text evidence="3">The sequence shown here is derived from an EMBL/GenBank/DDBJ whole genome shotgun (WGS) entry which is preliminary data.</text>
</comment>
<gene>
    <name evidence="3" type="ORF">PG994_011557</name>
</gene>
<keyword evidence="4" id="KW-1185">Reference proteome</keyword>
<reference evidence="3 4" key="1">
    <citation type="submission" date="2023-01" db="EMBL/GenBank/DDBJ databases">
        <title>Analysis of 21 Apiospora genomes using comparative genomics revels a genus with tremendous synthesis potential of carbohydrate active enzymes and secondary metabolites.</title>
        <authorList>
            <person name="Sorensen T."/>
        </authorList>
    </citation>
    <scope>NUCLEOTIDE SEQUENCE [LARGE SCALE GENOMIC DNA]</scope>
    <source>
        <strain evidence="3 4">CBS 135458</strain>
    </source>
</reference>
<dbReference type="RefSeq" id="XP_066712076.1">
    <property type="nucleotide sequence ID" value="XM_066862966.1"/>
</dbReference>
<dbReference type="PANTHER" id="PTHR35910">
    <property type="entry name" value="2EXR DOMAIN-CONTAINING PROTEIN"/>
    <property type="match status" value="1"/>
</dbReference>
<dbReference type="GeneID" id="92096029"/>
<protein>
    <recommendedName>
        <fullName evidence="2">2EXR domain-containing protein</fullName>
    </recommendedName>
</protein>
<sequence>MGTPPLQPAVIFPRFPDLPAELRAEIWRQAMPDTERALRLDIHHRRYSTKHCCVTVGGHFCGCHSGCPQYRERQPNHIGVCMADGFFAVAKDDEDPEDDTVSGSLLLRSLGCVCRESREVVTRAYPETLRVCEYVDPKTAARGGWSLCRRRSRHVRCNPATDILVITSVPEYSALHPADDGPDRRLSTDPHDARIARQFPQDPDAFRHFRRIISSFQHVALDYIGTRTDDLDGGYNSEEDGSYDSDGDRGGGRRQPEDVSEGSATVHLLFWFESLRQLSLWPNPRWWPEVPVGDRIWVYDVDDLSSEYGSSVMPLIVWESIARMPTSSMITPPRTNTTTGSLVPSPCHGRDWDATYRLLGSRNPPHQLHELYK</sequence>
<evidence type="ECO:0000313" key="4">
    <source>
        <dbReference type="Proteomes" id="UP001480595"/>
    </source>
</evidence>
<proteinExistence type="predicted"/>
<dbReference type="Proteomes" id="UP001480595">
    <property type="component" value="Unassembled WGS sequence"/>
</dbReference>
<dbReference type="PANTHER" id="PTHR35910:SF6">
    <property type="entry name" value="2EXR DOMAIN-CONTAINING PROTEIN"/>
    <property type="match status" value="1"/>
</dbReference>
<dbReference type="InterPro" id="IPR045518">
    <property type="entry name" value="2EXR"/>
</dbReference>
<dbReference type="Pfam" id="PF20150">
    <property type="entry name" value="2EXR"/>
    <property type="match status" value="1"/>
</dbReference>
<evidence type="ECO:0000256" key="1">
    <source>
        <dbReference type="SAM" id="MobiDB-lite"/>
    </source>
</evidence>
<organism evidence="3 4">
    <name type="scientific">Apiospora phragmitis</name>
    <dbReference type="NCBI Taxonomy" id="2905665"/>
    <lineage>
        <taxon>Eukaryota</taxon>
        <taxon>Fungi</taxon>
        <taxon>Dikarya</taxon>
        <taxon>Ascomycota</taxon>
        <taxon>Pezizomycotina</taxon>
        <taxon>Sordariomycetes</taxon>
        <taxon>Xylariomycetidae</taxon>
        <taxon>Amphisphaeriales</taxon>
        <taxon>Apiosporaceae</taxon>
        <taxon>Apiospora</taxon>
    </lineage>
</organism>
<dbReference type="EMBL" id="JAQQWL010000011">
    <property type="protein sequence ID" value="KAK8049827.1"/>
    <property type="molecule type" value="Genomic_DNA"/>
</dbReference>
<feature type="compositionally biased region" description="Basic and acidic residues" evidence="1">
    <location>
        <begin position="246"/>
        <end position="257"/>
    </location>
</feature>
<evidence type="ECO:0000259" key="2">
    <source>
        <dbReference type="Pfam" id="PF20150"/>
    </source>
</evidence>
<accession>A0ABR1TTC0</accession>